<comment type="subcellular location">
    <subcellularLocation>
        <location evidence="1 8">Cell membrane</location>
        <topology evidence="1 8">Multi-pass membrane protein</topology>
    </subcellularLocation>
</comment>
<feature type="transmembrane region" description="Helical" evidence="8">
    <location>
        <begin position="130"/>
        <end position="152"/>
    </location>
</feature>
<keyword evidence="5 8" id="KW-0812">Transmembrane</keyword>
<dbReference type="InterPro" id="IPR000515">
    <property type="entry name" value="MetI-like"/>
</dbReference>
<feature type="transmembrane region" description="Helical" evidence="8">
    <location>
        <begin position="97"/>
        <end position="118"/>
    </location>
</feature>
<keyword evidence="12" id="KW-1185">Reference proteome</keyword>
<evidence type="ECO:0000256" key="1">
    <source>
        <dbReference type="ARBA" id="ARBA00004651"/>
    </source>
</evidence>
<dbReference type="Proteomes" id="UP000294489">
    <property type="component" value="Unassembled WGS sequence"/>
</dbReference>
<keyword evidence="3 8" id="KW-0813">Transport</keyword>
<dbReference type="PROSITE" id="PS50928">
    <property type="entry name" value="ABC_TM1"/>
    <property type="match status" value="1"/>
</dbReference>
<keyword evidence="7 8" id="KW-0472">Membrane</keyword>
<organism evidence="10 12">
    <name type="scientific">Modicisalibacter xianhensis</name>
    <dbReference type="NCBI Taxonomy" id="442341"/>
    <lineage>
        <taxon>Bacteria</taxon>
        <taxon>Pseudomonadati</taxon>
        <taxon>Pseudomonadota</taxon>
        <taxon>Gammaproteobacteria</taxon>
        <taxon>Oceanospirillales</taxon>
        <taxon>Halomonadaceae</taxon>
        <taxon>Modicisalibacter</taxon>
    </lineage>
</organism>
<evidence type="ECO:0000259" key="9">
    <source>
        <dbReference type="PROSITE" id="PS50928"/>
    </source>
</evidence>
<evidence type="ECO:0000256" key="3">
    <source>
        <dbReference type="ARBA" id="ARBA00022448"/>
    </source>
</evidence>
<evidence type="ECO:0000256" key="4">
    <source>
        <dbReference type="ARBA" id="ARBA00022475"/>
    </source>
</evidence>
<evidence type="ECO:0000313" key="12">
    <source>
        <dbReference type="Proteomes" id="UP000199040"/>
    </source>
</evidence>
<evidence type="ECO:0000256" key="8">
    <source>
        <dbReference type="RuleBase" id="RU363032"/>
    </source>
</evidence>
<evidence type="ECO:0000313" key="11">
    <source>
        <dbReference type="EMBL" id="TDX31429.1"/>
    </source>
</evidence>
<protein>
    <submittedName>
        <fullName evidence="11">Sorbitol ABC transporter membrane protein /mannitol ABC transporter membrane protein</fullName>
    </submittedName>
    <submittedName>
        <fullName evidence="10">Sorbitol/mannitol transport system permease protein</fullName>
    </submittedName>
</protein>
<evidence type="ECO:0000256" key="5">
    <source>
        <dbReference type="ARBA" id="ARBA00022692"/>
    </source>
</evidence>
<dbReference type="GO" id="GO:0055085">
    <property type="term" value="P:transmembrane transport"/>
    <property type="evidence" value="ECO:0007669"/>
    <property type="project" value="InterPro"/>
</dbReference>
<reference evidence="11 13" key="2">
    <citation type="submission" date="2019-03" db="EMBL/GenBank/DDBJ databases">
        <title>Freshwater and sediment microbial communities from various areas in North America, analyzing microbe dynamics in response to fracking.</title>
        <authorList>
            <person name="Lamendella R."/>
        </authorList>
    </citation>
    <scope>NUCLEOTIDE SEQUENCE [LARGE SCALE GENOMIC DNA]</scope>
    <source>
        <strain evidence="11 13">6_TX</strain>
    </source>
</reference>
<dbReference type="CDD" id="cd06261">
    <property type="entry name" value="TM_PBP2"/>
    <property type="match status" value="1"/>
</dbReference>
<dbReference type="PANTHER" id="PTHR32243:SF18">
    <property type="entry name" value="INNER MEMBRANE ABC TRANSPORTER PERMEASE PROTEIN YCJP"/>
    <property type="match status" value="1"/>
</dbReference>
<keyword evidence="4" id="KW-1003">Cell membrane</keyword>
<dbReference type="PANTHER" id="PTHR32243">
    <property type="entry name" value="MALTOSE TRANSPORT SYSTEM PERMEASE-RELATED"/>
    <property type="match status" value="1"/>
</dbReference>
<dbReference type="SUPFAM" id="SSF161098">
    <property type="entry name" value="MetI-like"/>
    <property type="match status" value="1"/>
</dbReference>
<dbReference type="Pfam" id="PF00528">
    <property type="entry name" value="BPD_transp_1"/>
    <property type="match status" value="1"/>
</dbReference>
<proteinExistence type="inferred from homology"/>
<feature type="transmembrane region" description="Helical" evidence="8">
    <location>
        <begin position="34"/>
        <end position="56"/>
    </location>
</feature>
<feature type="transmembrane region" description="Helical" evidence="8">
    <location>
        <begin position="205"/>
        <end position="230"/>
    </location>
</feature>
<feature type="transmembrane region" description="Helical" evidence="8">
    <location>
        <begin position="261"/>
        <end position="282"/>
    </location>
</feature>
<dbReference type="InterPro" id="IPR035906">
    <property type="entry name" value="MetI-like_sf"/>
</dbReference>
<dbReference type="AlphaFoldDB" id="A0A1I2Z290"/>
<dbReference type="Gene3D" id="1.10.3720.10">
    <property type="entry name" value="MetI-like"/>
    <property type="match status" value="1"/>
</dbReference>
<dbReference type="EMBL" id="FOPY01000002">
    <property type="protein sequence ID" value="SFH31586.1"/>
    <property type="molecule type" value="Genomic_DNA"/>
</dbReference>
<comment type="similarity">
    <text evidence="2">Belongs to the binding-protein-dependent transport system permease family. MalFG subfamily.</text>
</comment>
<reference evidence="10 12" key="1">
    <citation type="submission" date="2016-10" db="EMBL/GenBank/DDBJ databases">
        <authorList>
            <person name="de Groot N.N."/>
        </authorList>
    </citation>
    <scope>NUCLEOTIDE SEQUENCE [LARGE SCALE GENOMIC DNA]</scope>
    <source>
        <strain evidence="10 12">CGMCC 1.6848</strain>
    </source>
</reference>
<evidence type="ECO:0000256" key="6">
    <source>
        <dbReference type="ARBA" id="ARBA00022989"/>
    </source>
</evidence>
<evidence type="ECO:0000313" key="13">
    <source>
        <dbReference type="Proteomes" id="UP000294489"/>
    </source>
</evidence>
<name>A0A1I2Z290_9GAMM</name>
<dbReference type="EMBL" id="SOEC01000003">
    <property type="protein sequence ID" value="TDX31429.1"/>
    <property type="molecule type" value="Genomic_DNA"/>
</dbReference>
<keyword evidence="6 8" id="KW-1133">Transmembrane helix</keyword>
<gene>
    <name evidence="11" type="ORF">DFO67_10326</name>
    <name evidence="10" type="ORF">SAMN04487959_102293</name>
</gene>
<evidence type="ECO:0000313" key="10">
    <source>
        <dbReference type="EMBL" id="SFH31586.1"/>
    </source>
</evidence>
<dbReference type="OrthoDB" id="9815445at2"/>
<evidence type="ECO:0000256" key="2">
    <source>
        <dbReference type="ARBA" id="ARBA00009047"/>
    </source>
</evidence>
<feature type="transmembrane region" description="Helical" evidence="8">
    <location>
        <begin position="164"/>
        <end position="184"/>
    </location>
</feature>
<accession>A0A1I2Z290</accession>
<dbReference type="Proteomes" id="UP000199040">
    <property type="component" value="Unassembled WGS sequence"/>
</dbReference>
<evidence type="ECO:0000256" key="7">
    <source>
        <dbReference type="ARBA" id="ARBA00023136"/>
    </source>
</evidence>
<sequence>MTTAKTGQVPLAHDSKTRAAPRRTALSAMGSRRLWLTVLGWGVAILIFFPIFWMIVTSFKTEAEAIADPSLIFSPTVENYVEVQQRADYFKFAMNSVVVAFGSTLLALLLAIPSAYSMAFLPTRRTKGTLLWMLSTKMLPPVGVLVPIYLLFRDTGLLDTRTGLIIVYTLMNLPIVVWMLYTFFKDLPKDILEAGRMDGASTFQEVWHLLLPLTLPGIASTGLLSVILSWNEAFWSLNLTSSQAAPLTAYIASFSSPEGLFWAKLSAASTMAIAPILVFGWLTQKQMVRGLTFGAVK</sequence>
<dbReference type="GO" id="GO:0005886">
    <property type="term" value="C:plasma membrane"/>
    <property type="evidence" value="ECO:0007669"/>
    <property type="project" value="UniProtKB-SubCell"/>
</dbReference>
<dbReference type="STRING" id="442341.SAMN04487959_102293"/>
<dbReference type="InterPro" id="IPR050901">
    <property type="entry name" value="BP-dep_ABC_trans_perm"/>
</dbReference>
<feature type="domain" description="ABC transmembrane type-1" evidence="9">
    <location>
        <begin position="93"/>
        <end position="283"/>
    </location>
</feature>